<dbReference type="Proteomes" id="UP000095280">
    <property type="component" value="Unplaced"/>
</dbReference>
<organism evidence="1 2">
    <name type="scientific">Macrostomum lignano</name>
    <dbReference type="NCBI Taxonomy" id="282301"/>
    <lineage>
        <taxon>Eukaryota</taxon>
        <taxon>Metazoa</taxon>
        <taxon>Spiralia</taxon>
        <taxon>Lophotrochozoa</taxon>
        <taxon>Platyhelminthes</taxon>
        <taxon>Rhabditophora</taxon>
        <taxon>Macrostomorpha</taxon>
        <taxon>Macrostomida</taxon>
        <taxon>Macrostomidae</taxon>
        <taxon>Macrostomum</taxon>
    </lineage>
</organism>
<proteinExistence type="predicted"/>
<reference evidence="2" key="1">
    <citation type="submission" date="2016-11" db="UniProtKB">
        <authorList>
            <consortium name="WormBaseParasite"/>
        </authorList>
    </citation>
    <scope>IDENTIFICATION</scope>
</reference>
<protein>
    <submittedName>
        <fullName evidence="2">Arm-DNA-bind_2 domain-containing protein</fullName>
    </submittedName>
</protein>
<name>A0A1I8JP42_9PLAT</name>
<evidence type="ECO:0000313" key="2">
    <source>
        <dbReference type="WBParaSite" id="snap_masked-unitig_35575-processed-gene-0.0-mRNA-1"/>
    </source>
</evidence>
<sequence>MTGGGLEVELWCRGAFWDRMIGCRLDTACKQPNGLRPDQSAYLVSLQIYFEGKDRVIRVRKVRGKSQSLDKAGQPVLSAEARQVLAALGVYQTIDCQLEIGGYH</sequence>
<dbReference type="WBParaSite" id="snap_masked-unitig_35575-processed-gene-0.0-mRNA-1">
    <property type="protein sequence ID" value="snap_masked-unitig_35575-processed-gene-0.0-mRNA-1"/>
    <property type="gene ID" value="snap_masked-unitig_35575-processed-gene-0.0"/>
</dbReference>
<keyword evidence="1" id="KW-1185">Reference proteome</keyword>
<accession>A0A1I8JP42</accession>
<evidence type="ECO:0000313" key="1">
    <source>
        <dbReference type="Proteomes" id="UP000095280"/>
    </source>
</evidence>
<dbReference type="AlphaFoldDB" id="A0A1I8JP42"/>